<evidence type="ECO:0000256" key="3">
    <source>
        <dbReference type="SAM" id="MobiDB-lite"/>
    </source>
</evidence>
<name>A0ABS6BMB5_9SPHN</name>
<feature type="region of interest" description="Disordered" evidence="3">
    <location>
        <begin position="202"/>
        <end position="225"/>
    </location>
</feature>
<sequence>MFSVHQAVDKAVLRPAAMGYRTVVPKPVRAGLRHFFSNLGEPIVFLNDLLQLRPGRALRTFGRFTINSTLGVGGLIDVAKGEGLPHRANGFGGTFAYYGVKPGPYIFVPLIGPTTLRDLIGGQGDNALLPVAVGTPFDTWQYQVTQGVTVGLDTRAEVDAELRALFQGAVDPYATLRSVYLQNRASEIATLKARGRGIAAPDDIQLDELDDPGAQPAAPEPEKKP</sequence>
<reference evidence="4 5" key="1">
    <citation type="submission" date="2021-06" db="EMBL/GenBank/DDBJ databases">
        <title>Sphingomonas sp. XMGL2, whole genome shotgun sequencing project.</title>
        <authorList>
            <person name="Zhao G."/>
            <person name="Shen L."/>
        </authorList>
    </citation>
    <scope>NUCLEOTIDE SEQUENCE [LARGE SCALE GENOMIC DNA]</scope>
    <source>
        <strain evidence="4 5">XMGL2</strain>
    </source>
</reference>
<dbReference type="PANTHER" id="PTHR30035">
    <property type="entry name" value="LIPOPROTEIN VACJ-RELATED"/>
    <property type="match status" value="1"/>
</dbReference>
<comment type="similarity">
    <text evidence="1">Belongs to the MlaA family.</text>
</comment>
<dbReference type="PANTHER" id="PTHR30035:SF3">
    <property type="entry name" value="INTERMEMBRANE PHOSPHOLIPID TRANSPORT SYSTEM LIPOPROTEIN MLAA"/>
    <property type="match status" value="1"/>
</dbReference>
<comment type="caution">
    <text evidence="4">The sequence shown here is derived from an EMBL/GenBank/DDBJ whole genome shotgun (WGS) entry which is preliminary data.</text>
</comment>
<dbReference type="InterPro" id="IPR007428">
    <property type="entry name" value="MlaA"/>
</dbReference>
<organism evidence="4 5">
    <name type="scientific">Sphingomonas quercus</name>
    <dbReference type="NCBI Taxonomy" id="2842451"/>
    <lineage>
        <taxon>Bacteria</taxon>
        <taxon>Pseudomonadati</taxon>
        <taxon>Pseudomonadota</taxon>
        <taxon>Alphaproteobacteria</taxon>
        <taxon>Sphingomonadales</taxon>
        <taxon>Sphingomonadaceae</taxon>
        <taxon>Sphingomonas</taxon>
    </lineage>
</organism>
<evidence type="ECO:0000256" key="2">
    <source>
        <dbReference type="ARBA" id="ARBA00022729"/>
    </source>
</evidence>
<keyword evidence="4" id="KW-0449">Lipoprotein</keyword>
<evidence type="ECO:0000313" key="4">
    <source>
        <dbReference type="EMBL" id="MBU3079443.1"/>
    </source>
</evidence>
<evidence type="ECO:0000256" key="1">
    <source>
        <dbReference type="ARBA" id="ARBA00010634"/>
    </source>
</evidence>
<protein>
    <submittedName>
        <fullName evidence="4">VacJ family lipoprotein</fullName>
    </submittedName>
</protein>
<proteinExistence type="inferred from homology"/>
<keyword evidence="5" id="KW-1185">Reference proteome</keyword>
<dbReference type="Pfam" id="PF04333">
    <property type="entry name" value="MlaA"/>
    <property type="match status" value="1"/>
</dbReference>
<gene>
    <name evidence="4" type="ORF">KOF26_16420</name>
</gene>
<dbReference type="EMBL" id="JAHKRT010000010">
    <property type="protein sequence ID" value="MBU3079443.1"/>
    <property type="molecule type" value="Genomic_DNA"/>
</dbReference>
<keyword evidence="2" id="KW-0732">Signal</keyword>
<dbReference type="Proteomes" id="UP000776276">
    <property type="component" value="Unassembled WGS sequence"/>
</dbReference>
<evidence type="ECO:0000313" key="5">
    <source>
        <dbReference type="Proteomes" id="UP000776276"/>
    </source>
</evidence>
<accession>A0ABS6BMB5</accession>